<organism evidence="2 3">
    <name type="scientific">Mycolicibacterium septicum</name>
    <dbReference type="NCBI Taxonomy" id="98668"/>
    <lineage>
        <taxon>Bacteria</taxon>
        <taxon>Bacillati</taxon>
        <taxon>Actinomycetota</taxon>
        <taxon>Actinomycetes</taxon>
        <taxon>Mycobacteriales</taxon>
        <taxon>Mycobacteriaceae</taxon>
        <taxon>Mycolicibacterium</taxon>
    </lineage>
</organism>
<evidence type="ECO:0000313" key="3">
    <source>
        <dbReference type="Proteomes" id="UP001635817"/>
    </source>
</evidence>
<accession>A0ABW9LXQ7</accession>
<evidence type="ECO:0000313" key="2">
    <source>
        <dbReference type="EMBL" id="MFN6552274.1"/>
    </source>
</evidence>
<sequence>MGKNNSNKQLPQRAGRPQRKQVKQSAAPLEAIDNQDFAWSAGEIDHQYTGEWAWDLTPKDIADLLKLLEELSRLTWREVKAMTTGGREGHKKHHDQPVSSICIQAQQRLGELQVDVERVFRLRHGSAIRIWGYLAGPVFRILWYDREHKVYPTERN</sequence>
<protein>
    <submittedName>
        <fullName evidence="2">Uncharacterized protein</fullName>
    </submittedName>
</protein>
<name>A0ABW9LXQ7_9MYCO</name>
<keyword evidence="3" id="KW-1185">Reference proteome</keyword>
<evidence type="ECO:0000256" key="1">
    <source>
        <dbReference type="SAM" id="MobiDB-lite"/>
    </source>
</evidence>
<dbReference type="Proteomes" id="UP001635817">
    <property type="component" value="Unassembled WGS sequence"/>
</dbReference>
<feature type="compositionally biased region" description="Polar residues" evidence="1">
    <location>
        <begin position="1"/>
        <end position="10"/>
    </location>
</feature>
<gene>
    <name evidence="2" type="ORF">ACK4CP_17885</name>
</gene>
<proteinExistence type="predicted"/>
<dbReference type="EMBL" id="JBKBDE010000006">
    <property type="protein sequence ID" value="MFN6552274.1"/>
    <property type="molecule type" value="Genomic_DNA"/>
</dbReference>
<comment type="caution">
    <text evidence="2">The sequence shown here is derived from an EMBL/GenBank/DDBJ whole genome shotgun (WGS) entry which is preliminary data.</text>
</comment>
<feature type="region of interest" description="Disordered" evidence="1">
    <location>
        <begin position="1"/>
        <end position="27"/>
    </location>
</feature>
<dbReference type="RefSeq" id="WP_409550791.1">
    <property type="nucleotide sequence ID" value="NZ_JBKBDE010000006.1"/>
</dbReference>
<reference evidence="2 3" key="1">
    <citation type="submission" date="2024-12" db="EMBL/GenBank/DDBJ databases">
        <title>The coexistence of Mycolicibacterium septicum and Mycolicibacterium nivoides in clinical samples.</title>
        <authorList>
            <person name="Wang C."/>
            <person name="Feng Y."/>
            <person name="Zong Z."/>
        </authorList>
    </citation>
    <scope>NUCLEOTIDE SEQUENCE [LARGE SCALE GENOMIC DNA]</scope>
    <source>
        <strain evidence="2 3">120310</strain>
    </source>
</reference>